<evidence type="ECO:0000259" key="1">
    <source>
        <dbReference type="Pfam" id="PF18029"/>
    </source>
</evidence>
<sequence length="232" mass="24885">MVNLKARDDAALGRFWAAVLDWVVFHEGPGSTALGPAGFAWPDPDALCLDVVAVPDPEAVRGRVRLDLAAASATHQAELVARLVASGAKRVGGGDEPWTTLTDPEGNVFRVRRETDRDTGPIAAVVVGCADPRAMARFWGTAMAWTTHEARDDRARLRAATGIGPYLEFVPDPLVTRNRFHLDLTPSPRADHPAEVARLRTLGAADADIGQGAVPWAVLADPEGNRFCVLTR</sequence>
<reference evidence="2 3" key="1">
    <citation type="submission" date="2018-02" db="EMBL/GenBank/DDBJ databases">
        <title>Genomic Encyclopedia of Archaeal and Bacterial Type Strains, Phase II (KMG-II): from individual species to whole genera.</title>
        <authorList>
            <person name="Goeker M."/>
        </authorList>
    </citation>
    <scope>NUCLEOTIDE SEQUENCE [LARGE SCALE GENOMIC DNA]</scope>
    <source>
        <strain evidence="2 3">YU 961-1</strain>
    </source>
</reference>
<proteinExistence type="predicted"/>
<feature type="domain" description="Glyoxalase-like" evidence="1">
    <location>
        <begin position="125"/>
        <end position="230"/>
    </location>
</feature>
<dbReference type="Pfam" id="PF18029">
    <property type="entry name" value="Glyoxalase_6"/>
    <property type="match status" value="2"/>
</dbReference>
<evidence type="ECO:0000313" key="2">
    <source>
        <dbReference type="EMBL" id="PPK71372.1"/>
    </source>
</evidence>
<dbReference type="InterPro" id="IPR041581">
    <property type="entry name" value="Glyoxalase_6"/>
</dbReference>
<dbReference type="PANTHER" id="PTHR35908:SF1">
    <property type="entry name" value="CONSERVED PROTEIN"/>
    <property type="match status" value="1"/>
</dbReference>
<dbReference type="Gene3D" id="3.10.180.10">
    <property type="entry name" value="2,3-Dihydroxybiphenyl 1,2-Dioxygenase, domain 1"/>
    <property type="match status" value="2"/>
</dbReference>
<dbReference type="CDD" id="cd06587">
    <property type="entry name" value="VOC"/>
    <property type="match status" value="2"/>
</dbReference>
<name>A0A2S6H1M7_9PSEU</name>
<keyword evidence="3" id="KW-1185">Reference proteome</keyword>
<comment type="caution">
    <text evidence="2">The sequence shown here is derived from an EMBL/GenBank/DDBJ whole genome shotgun (WGS) entry which is preliminary data.</text>
</comment>
<dbReference type="PANTHER" id="PTHR35908">
    <property type="entry name" value="HYPOTHETICAL FUSION PROTEIN"/>
    <property type="match status" value="1"/>
</dbReference>
<feature type="domain" description="Glyoxalase-like" evidence="1">
    <location>
        <begin position="2"/>
        <end position="111"/>
    </location>
</feature>
<dbReference type="OrthoDB" id="3295209at2"/>
<evidence type="ECO:0000313" key="3">
    <source>
        <dbReference type="Proteomes" id="UP000239203"/>
    </source>
</evidence>
<organism evidence="2 3">
    <name type="scientific">Actinokineospora auranticolor</name>
    <dbReference type="NCBI Taxonomy" id="155976"/>
    <lineage>
        <taxon>Bacteria</taxon>
        <taxon>Bacillati</taxon>
        <taxon>Actinomycetota</taxon>
        <taxon>Actinomycetes</taxon>
        <taxon>Pseudonocardiales</taxon>
        <taxon>Pseudonocardiaceae</taxon>
        <taxon>Actinokineospora</taxon>
    </lineage>
</organism>
<dbReference type="SUPFAM" id="SSF54593">
    <property type="entry name" value="Glyoxalase/Bleomycin resistance protein/Dihydroxybiphenyl dioxygenase"/>
    <property type="match status" value="2"/>
</dbReference>
<dbReference type="EMBL" id="PTIX01000001">
    <property type="protein sequence ID" value="PPK71372.1"/>
    <property type="molecule type" value="Genomic_DNA"/>
</dbReference>
<dbReference type="Proteomes" id="UP000239203">
    <property type="component" value="Unassembled WGS sequence"/>
</dbReference>
<accession>A0A2S6H1M7</accession>
<dbReference type="AlphaFoldDB" id="A0A2S6H1M7"/>
<gene>
    <name evidence="2" type="ORF">CLV40_101562</name>
</gene>
<dbReference type="InterPro" id="IPR029068">
    <property type="entry name" value="Glyas_Bleomycin-R_OHBP_Dase"/>
</dbReference>
<protein>
    <recommendedName>
        <fullName evidence="1">Glyoxalase-like domain-containing protein</fullName>
    </recommendedName>
</protein>